<dbReference type="EMBL" id="DS231615">
    <property type="protein sequence ID" value="EDU40031.1"/>
    <property type="molecule type" value="Genomic_DNA"/>
</dbReference>
<dbReference type="KEGG" id="ptrr:6340082"/>
<proteinExistence type="predicted"/>
<dbReference type="GeneID" id="6340082"/>
<feature type="compositionally biased region" description="Low complexity" evidence="1">
    <location>
        <begin position="125"/>
        <end position="136"/>
    </location>
</feature>
<feature type="region of interest" description="Disordered" evidence="1">
    <location>
        <begin position="123"/>
        <end position="198"/>
    </location>
</feature>
<accession>B2VQY0</accession>
<sequence length="411" mass="45473">MAMADVAATEEDVLVSEAPVTADHQTQATGSTAIAIFLLEARWRMCRKDDEVSIFSESDSLNGEAIDEVAPSSGAYSRLPITGNLSALNFNAIVVDHGMSDIQQRSSDSASNTTLDDEDVEMLDRSQASRAQKSSSCPVPKTTLDDAHVTMVNREDDGTANVDLSSSISAHRPDQASLGAKSPTLATKNPTHATGDKDTIESDVMLDLLLQARRQAIAKMKELINDGKLYSPILLMWICKEALVAQDQDMQPFHDPVTLYVDFSRSRGPLIRLFDRFCEANFELAKEANPDGCLAWDQIKTLSQKEELSCFGFKKMSSNSKDFRRAILGKNINNDSEDYVRAITGKMRFWYEIPVPQASIAPSPRAPKHSFLEHDWDRAGISSAKRRRYNENKPNKGIHLISFDGPDSLLQ</sequence>
<gene>
    <name evidence="2" type="ORF">PTRG_00593</name>
</gene>
<dbReference type="HOGENOM" id="CLU_669275_0_0_1"/>
<organism evidence="2 3">
    <name type="scientific">Pyrenophora tritici-repentis (strain Pt-1C-BFP)</name>
    <name type="common">Wheat tan spot fungus</name>
    <name type="synonym">Drechslera tritici-repentis</name>
    <dbReference type="NCBI Taxonomy" id="426418"/>
    <lineage>
        <taxon>Eukaryota</taxon>
        <taxon>Fungi</taxon>
        <taxon>Dikarya</taxon>
        <taxon>Ascomycota</taxon>
        <taxon>Pezizomycotina</taxon>
        <taxon>Dothideomycetes</taxon>
        <taxon>Pleosporomycetidae</taxon>
        <taxon>Pleosporales</taxon>
        <taxon>Pleosporineae</taxon>
        <taxon>Pleosporaceae</taxon>
        <taxon>Pyrenophora</taxon>
    </lineage>
</organism>
<dbReference type="AlphaFoldDB" id="B2VQY0"/>
<reference evidence="3" key="1">
    <citation type="journal article" date="2013" name="G3 (Bethesda)">
        <title>Comparative genomics of a plant-pathogenic fungus, Pyrenophora tritici-repentis, reveals transduplication and the impact of repeat elements on pathogenicity and population divergence.</title>
        <authorList>
            <person name="Manning V.A."/>
            <person name="Pandelova I."/>
            <person name="Dhillon B."/>
            <person name="Wilhelm L.J."/>
            <person name="Goodwin S.B."/>
            <person name="Berlin A.M."/>
            <person name="Figueroa M."/>
            <person name="Freitag M."/>
            <person name="Hane J.K."/>
            <person name="Henrissat B."/>
            <person name="Holman W.H."/>
            <person name="Kodira C.D."/>
            <person name="Martin J."/>
            <person name="Oliver R.P."/>
            <person name="Robbertse B."/>
            <person name="Schackwitz W."/>
            <person name="Schwartz D.C."/>
            <person name="Spatafora J.W."/>
            <person name="Turgeon B.G."/>
            <person name="Yandava C."/>
            <person name="Young S."/>
            <person name="Zhou S."/>
            <person name="Zeng Q."/>
            <person name="Grigoriev I.V."/>
            <person name="Ma L.-J."/>
            <person name="Ciuffetti L.M."/>
        </authorList>
    </citation>
    <scope>NUCLEOTIDE SEQUENCE [LARGE SCALE GENOMIC DNA]</scope>
    <source>
        <strain evidence="3">Pt-1C-BFP</strain>
    </source>
</reference>
<feature type="compositionally biased region" description="Basic and acidic residues" evidence="1">
    <location>
        <begin position="143"/>
        <end position="157"/>
    </location>
</feature>
<evidence type="ECO:0000313" key="3">
    <source>
        <dbReference type="Proteomes" id="UP000001471"/>
    </source>
</evidence>
<name>B2VQY0_PYRTR</name>
<protein>
    <submittedName>
        <fullName evidence="2">Uncharacterized protein</fullName>
    </submittedName>
</protein>
<evidence type="ECO:0000313" key="2">
    <source>
        <dbReference type="EMBL" id="EDU40031.1"/>
    </source>
</evidence>
<dbReference type="Proteomes" id="UP000001471">
    <property type="component" value="Unassembled WGS sequence"/>
</dbReference>
<evidence type="ECO:0000256" key="1">
    <source>
        <dbReference type="SAM" id="MobiDB-lite"/>
    </source>
</evidence>
<dbReference type="InParanoid" id="B2VQY0"/>